<evidence type="ECO:0000313" key="2">
    <source>
        <dbReference type="EMBL" id="MBD8015547.1"/>
    </source>
</evidence>
<keyword evidence="3" id="KW-1185">Reference proteome</keyword>
<protein>
    <recommendedName>
        <fullName evidence="4">Menaquinol-cytochrome c reductase cytochrome b subunit</fullName>
    </recommendedName>
</protein>
<evidence type="ECO:0000313" key="3">
    <source>
        <dbReference type="Proteomes" id="UP000658980"/>
    </source>
</evidence>
<gene>
    <name evidence="2" type="ORF">H9630_12035</name>
</gene>
<proteinExistence type="predicted"/>
<name>A0ABR8WEW8_9BACL</name>
<dbReference type="EMBL" id="JACSPU010000004">
    <property type="protein sequence ID" value="MBD8015547.1"/>
    <property type="molecule type" value="Genomic_DNA"/>
</dbReference>
<dbReference type="RefSeq" id="WP_191715734.1">
    <property type="nucleotide sequence ID" value="NZ_JACSPU010000004.1"/>
</dbReference>
<organism evidence="2 3">
    <name type="scientific">Planococcus wigleyi</name>
    <dbReference type="NCBI Taxonomy" id="2762216"/>
    <lineage>
        <taxon>Bacteria</taxon>
        <taxon>Bacillati</taxon>
        <taxon>Bacillota</taxon>
        <taxon>Bacilli</taxon>
        <taxon>Bacillales</taxon>
        <taxon>Caryophanaceae</taxon>
        <taxon>Planococcus</taxon>
    </lineage>
</organism>
<reference evidence="2 3" key="1">
    <citation type="submission" date="2020-08" db="EMBL/GenBank/DDBJ databases">
        <title>A Genomic Blueprint of the Chicken Gut Microbiome.</title>
        <authorList>
            <person name="Gilroy R."/>
            <person name="Ravi A."/>
            <person name="Getino M."/>
            <person name="Pursley I."/>
            <person name="Horton D.L."/>
            <person name="Alikhan N.-F."/>
            <person name="Baker D."/>
            <person name="Gharbi K."/>
            <person name="Hall N."/>
            <person name="Watson M."/>
            <person name="Adriaenssens E.M."/>
            <person name="Foster-Nyarko E."/>
            <person name="Jarju S."/>
            <person name="Secka A."/>
            <person name="Antonio M."/>
            <person name="Oren A."/>
            <person name="Chaudhuri R."/>
            <person name="La Ragione R.M."/>
            <person name="Hildebrand F."/>
            <person name="Pallen M.J."/>
        </authorList>
    </citation>
    <scope>NUCLEOTIDE SEQUENCE [LARGE SCALE GENOMIC DNA]</scope>
    <source>
        <strain evidence="2 3">Sa1BUA13</strain>
    </source>
</reference>
<sequence>MKIMGQALLGAAIFHILYFLASLAVGYVKTVTYRPNFSSAWENTGDLQSTVSFGTANSPVFYMGTFLATALVCGLMLIAYKKLTSLPCRIGTEGKRQPKR</sequence>
<feature type="transmembrane region" description="Helical" evidence="1">
    <location>
        <begin position="60"/>
        <end position="80"/>
    </location>
</feature>
<comment type="caution">
    <text evidence="2">The sequence shown here is derived from an EMBL/GenBank/DDBJ whole genome shotgun (WGS) entry which is preliminary data.</text>
</comment>
<dbReference type="Proteomes" id="UP000658980">
    <property type="component" value="Unassembled WGS sequence"/>
</dbReference>
<evidence type="ECO:0000256" key="1">
    <source>
        <dbReference type="SAM" id="Phobius"/>
    </source>
</evidence>
<evidence type="ECO:0008006" key="4">
    <source>
        <dbReference type="Google" id="ProtNLM"/>
    </source>
</evidence>
<keyword evidence="1" id="KW-0812">Transmembrane</keyword>
<keyword evidence="1" id="KW-0472">Membrane</keyword>
<accession>A0ABR8WEW8</accession>
<feature type="transmembrane region" description="Helical" evidence="1">
    <location>
        <begin position="7"/>
        <end position="28"/>
    </location>
</feature>
<keyword evidence="1" id="KW-1133">Transmembrane helix</keyword>